<dbReference type="Proteomes" id="UP000787472">
    <property type="component" value="Unassembled WGS sequence"/>
</dbReference>
<dbReference type="Pfam" id="PF00326">
    <property type="entry name" value="Peptidase_S9"/>
    <property type="match status" value="1"/>
</dbReference>
<dbReference type="GO" id="GO:0004252">
    <property type="term" value="F:serine-type endopeptidase activity"/>
    <property type="evidence" value="ECO:0007669"/>
    <property type="project" value="TreeGrafter"/>
</dbReference>
<protein>
    <submittedName>
        <fullName evidence="4">S9 family peptidase</fullName>
    </submittedName>
</protein>
<keyword evidence="5" id="KW-1185">Reference proteome</keyword>
<organism evidence="4 5">
    <name type="scientific">Pseudomaricurvus hydrocarbonicus</name>
    <dbReference type="NCBI Taxonomy" id="1470433"/>
    <lineage>
        <taxon>Bacteria</taxon>
        <taxon>Pseudomonadati</taxon>
        <taxon>Pseudomonadota</taxon>
        <taxon>Gammaproteobacteria</taxon>
        <taxon>Cellvibrionales</taxon>
        <taxon>Cellvibrionaceae</taxon>
        <taxon>Pseudomaricurvus</taxon>
    </lineage>
</organism>
<dbReference type="SUPFAM" id="SSF53474">
    <property type="entry name" value="alpha/beta-Hydrolases"/>
    <property type="match status" value="1"/>
</dbReference>
<evidence type="ECO:0000256" key="2">
    <source>
        <dbReference type="SAM" id="SignalP"/>
    </source>
</evidence>
<evidence type="ECO:0000313" key="4">
    <source>
        <dbReference type="EMBL" id="NHO65026.1"/>
    </source>
</evidence>
<proteinExistence type="predicted"/>
<reference evidence="4" key="1">
    <citation type="submission" date="2020-03" db="EMBL/GenBank/DDBJ databases">
        <authorList>
            <person name="Guo F."/>
        </authorList>
    </citation>
    <scope>NUCLEOTIDE SEQUENCE</scope>
    <source>
        <strain evidence="4">JCM 30134</strain>
    </source>
</reference>
<gene>
    <name evidence="4" type="ORF">G8770_05665</name>
</gene>
<dbReference type="RefSeq" id="WP_167182994.1">
    <property type="nucleotide sequence ID" value="NZ_JAAONZ010000003.1"/>
</dbReference>
<evidence type="ECO:0000256" key="1">
    <source>
        <dbReference type="ARBA" id="ARBA00022801"/>
    </source>
</evidence>
<dbReference type="Gene3D" id="3.40.50.1820">
    <property type="entry name" value="alpha/beta hydrolase"/>
    <property type="match status" value="1"/>
</dbReference>
<dbReference type="GO" id="GO:0006508">
    <property type="term" value="P:proteolysis"/>
    <property type="evidence" value="ECO:0007669"/>
    <property type="project" value="InterPro"/>
</dbReference>
<dbReference type="PANTHER" id="PTHR42776:SF27">
    <property type="entry name" value="DIPEPTIDYL PEPTIDASE FAMILY MEMBER 6"/>
    <property type="match status" value="1"/>
</dbReference>
<dbReference type="SUPFAM" id="SSF82171">
    <property type="entry name" value="DPP6 N-terminal domain-like"/>
    <property type="match status" value="1"/>
</dbReference>
<comment type="caution">
    <text evidence="4">The sequence shown here is derived from an EMBL/GenBank/DDBJ whole genome shotgun (WGS) entry which is preliminary data.</text>
</comment>
<feature type="domain" description="Peptidase S9 prolyl oligopeptidase catalytic" evidence="3">
    <location>
        <begin position="441"/>
        <end position="655"/>
    </location>
</feature>
<evidence type="ECO:0000259" key="3">
    <source>
        <dbReference type="Pfam" id="PF00326"/>
    </source>
</evidence>
<dbReference type="PANTHER" id="PTHR42776">
    <property type="entry name" value="SERINE PEPTIDASE S9 FAMILY MEMBER"/>
    <property type="match status" value="1"/>
</dbReference>
<keyword evidence="2" id="KW-0732">Signal</keyword>
<name>A0A9E5JT71_9GAMM</name>
<dbReference type="InterPro" id="IPR029058">
    <property type="entry name" value="AB_hydrolase_fold"/>
</dbReference>
<accession>A0A9E5JT71</accession>
<dbReference type="EMBL" id="JAAONZ010000003">
    <property type="protein sequence ID" value="NHO65026.1"/>
    <property type="molecule type" value="Genomic_DNA"/>
</dbReference>
<dbReference type="InterPro" id="IPR001375">
    <property type="entry name" value="Peptidase_S9_cat"/>
</dbReference>
<dbReference type="AlphaFoldDB" id="A0A9E5JT71"/>
<sequence>MLTLRKFAWLGSLATTWVLTTCPLQAAPAATPTLSDYAALPALQLMTVSPSGNYLAFRNTKHDNDVVVIYSRQHKTMEAAYDISAILPHKLSFIDDERLILIGSHYKKLSGYRRAFSLQTAFLLDKDNRKPQQLLTPGDVIYKGQTGLGKIVGINPDHTSVYMPAFVGKSNSDPTPAYALMMVDLAHPKNPKLFERGSDHTRDYFLNPAGELVVEVVYNPLKSQHAVIVHNQGTEKVIFEQTTDLPNYQFAALTPDLNAIIAIKKDATSDHDSYYEMSLVDGRLHKTQFGKPDADIDAIITDINRIAQGIRYTGFHPSYQMFDPALQTQLEHIMAQFPQQSVHLIDANQALGQVLIQVEGSGYSGDYYLFSRHADPVHLGSTRPNIPASTIHPVTPIRYQARDGLVIPALLTVPREKIETLQNLPAIILPHGGPETNDTIRFDWLAQAFANQGYLVLQPQFRGSAGFGAAFAKAGHGEWGQKVQHDITDGVGFLAAQGIINPNKVCTVGASYGGYAALAGGAFTPDVYQCVVAINGVSDLNRLITTEEFEHGTKSLSANYWKRLIANRRLNDQQLENRSPINFADQFQAPVLLIHAENDEVVRFRQSKGMYKSLKRAKKSTTLIKLEDENHHLMSEAGRQKALREIINFVNANIGTQ</sequence>
<keyword evidence="1" id="KW-0378">Hydrolase</keyword>
<feature type="chain" id="PRO_5039549179" evidence="2">
    <location>
        <begin position="27"/>
        <end position="657"/>
    </location>
</feature>
<evidence type="ECO:0000313" key="5">
    <source>
        <dbReference type="Proteomes" id="UP000787472"/>
    </source>
</evidence>
<feature type="signal peptide" evidence="2">
    <location>
        <begin position="1"/>
        <end position="26"/>
    </location>
</feature>